<evidence type="ECO:0000256" key="1">
    <source>
        <dbReference type="ARBA" id="ARBA00001974"/>
    </source>
</evidence>
<name>A0A5E8BXH0_9ASCO</name>
<dbReference type="GO" id="GO:0003884">
    <property type="term" value="F:D-amino-acid oxidase activity"/>
    <property type="evidence" value="ECO:0007669"/>
    <property type="project" value="InterPro"/>
</dbReference>
<evidence type="ECO:0000256" key="5">
    <source>
        <dbReference type="ARBA" id="ARBA00023002"/>
    </source>
</evidence>
<evidence type="ECO:0000259" key="7">
    <source>
        <dbReference type="Pfam" id="PF01266"/>
    </source>
</evidence>
<dbReference type="Pfam" id="PF01266">
    <property type="entry name" value="DAO"/>
    <property type="match status" value="1"/>
</dbReference>
<reference evidence="8 9" key="1">
    <citation type="submission" date="2019-09" db="EMBL/GenBank/DDBJ databases">
        <authorList>
            <person name="Brejova B."/>
        </authorList>
    </citation>
    <scope>NUCLEOTIDE SEQUENCE [LARGE SCALE GENOMIC DNA]</scope>
</reference>
<dbReference type="SUPFAM" id="SSF54373">
    <property type="entry name" value="FAD-linked reductases, C-terminal domain"/>
    <property type="match status" value="1"/>
</dbReference>
<evidence type="ECO:0000313" key="8">
    <source>
        <dbReference type="EMBL" id="VVT54207.1"/>
    </source>
</evidence>
<protein>
    <recommendedName>
        <fullName evidence="7">FAD dependent oxidoreductase domain-containing protein</fullName>
    </recommendedName>
</protein>
<dbReference type="PANTHER" id="PTHR11530">
    <property type="entry name" value="D-AMINO ACID OXIDASE"/>
    <property type="match status" value="1"/>
</dbReference>
<feature type="binding site" evidence="6">
    <location>
        <position position="297"/>
    </location>
    <ligand>
        <name>D-dopa</name>
        <dbReference type="ChEBI" id="CHEBI:149689"/>
    </ligand>
</feature>
<dbReference type="GO" id="GO:0005737">
    <property type="term" value="C:cytoplasm"/>
    <property type="evidence" value="ECO:0007669"/>
    <property type="project" value="TreeGrafter"/>
</dbReference>
<sequence length="349" mass="38697">MGNPIVIVGSGIVGLYTGFVLAQQDRAKDITFVAEFMPGDQSHMYTSPWYGGNFSIVSGDSDAELEYDRVSFLNLKKIHDQFGPEAGIAMLPSIEYYECDIPSPKKITSLQSYIPDFKILEKKDLIENAIYGIKFTTFNFYCPKFIAFLKQYLTARGATFIRRRLNNIDEAFEFGNKSGVTPIVFNCTGIGAYNLGGVADKNVYPTRGQVVVIRAPHIRENRGLVSPHFETYVIPRPHSTGGHVVLGGYMQSGNWDGTATYGSETASILERTRRLYPEIDDYGRKPIEIVREAAGLRPSRTGGTRIEREDLGQGRVIIHNYGAGGTGYQSGYGMAVKAISLMEQNKPKL</sequence>
<feature type="binding site" evidence="6">
    <location>
        <begin position="46"/>
        <end position="47"/>
    </location>
    <ligand>
        <name>FAD</name>
        <dbReference type="ChEBI" id="CHEBI:57692"/>
    </ligand>
</feature>
<accession>A0A5E8BXH0</accession>
<keyword evidence="9" id="KW-1185">Reference proteome</keyword>
<dbReference type="RefSeq" id="XP_031854566.1">
    <property type="nucleotide sequence ID" value="XM_031998675.1"/>
</dbReference>
<feature type="domain" description="FAD dependent oxidoreductase" evidence="7">
    <location>
        <begin position="5"/>
        <end position="335"/>
    </location>
</feature>
<evidence type="ECO:0000313" key="9">
    <source>
        <dbReference type="Proteomes" id="UP000398389"/>
    </source>
</evidence>
<proteinExistence type="inferred from homology"/>
<dbReference type="AlphaFoldDB" id="A0A5E8BXH0"/>
<dbReference type="PROSITE" id="PS00677">
    <property type="entry name" value="DAO"/>
    <property type="match status" value="1"/>
</dbReference>
<dbReference type="SUPFAM" id="SSF51971">
    <property type="entry name" value="Nucleotide-binding domain"/>
    <property type="match status" value="1"/>
</dbReference>
<evidence type="ECO:0000256" key="4">
    <source>
        <dbReference type="ARBA" id="ARBA00022827"/>
    </source>
</evidence>
<dbReference type="OrthoDB" id="2015447at2759"/>
<dbReference type="Gene3D" id="3.30.9.10">
    <property type="entry name" value="D-Amino Acid Oxidase, subunit A, domain 2"/>
    <property type="match status" value="1"/>
</dbReference>
<dbReference type="InterPro" id="IPR023209">
    <property type="entry name" value="DAO"/>
</dbReference>
<dbReference type="Gene3D" id="3.40.50.720">
    <property type="entry name" value="NAD(P)-binding Rossmann-like Domain"/>
    <property type="match status" value="1"/>
</dbReference>
<dbReference type="GO" id="GO:0019478">
    <property type="term" value="P:D-amino acid catabolic process"/>
    <property type="evidence" value="ECO:0007669"/>
    <property type="project" value="TreeGrafter"/>
</dbReference>
<gene>
    <name evidence="8" type="ORF">SAPINGB_P003960</name>
</gene>
<organism evidence="8 9">
    <name type="scientific">Magnusiomyces paraingens</name>
    <dbReference type="NCBI Taxonomy" id="2606893"/>
    <lineage>
        <taxon>Eukaryota</taxon>
        <taxon>Fungi</taxon>
        <taxon>Dikarya</taxon>
        <taxon>Ascomycota</taxon>
        <taxon>Saccharomycotina</taxon>
        <taxon>Dipodascomycetes</taxon>
        <taxon>Dipodascales</taxon>
        <taxon>Dipodascaceae</taxon>
        <taxon>Magnusiomyces</taxon>
    </lineage>
</organism>
<dbReference type="PANTHER" id="PTHR11530:SF11">
    <property type="entry name" value="D-ASPARTATE OXIDASE"/>
    <property type="match status" value="1"/>
</dbReference>
<comment type="similarity">
    <text evidence="2">Belongs to the DAMOX/DASOX family.</text>
</comment>
<dbReference type="Proteomes" id="UP000398389">
    <property type="component" value="Unassembled WGS sequence"/>
</dbReference>
<dbReference type="EMBL" id="CABVLU010000003">
    <property type="protein sequence ID" value="VVT54207.1"/>
    <property type="molecule type" value="Genomic_DNA"/>
</dbReference>
<dbReference type="GeneID" id="43582775"/>
<evidence type="ECO:0000256" key="2">
    <source>
        <dbReference type="ARBA" id="ARBA00006730"/>
    </source>
</evidence>
<keyword evidence="5" id="KW-0560">Oxidoreductase</keyword>
<keyword evidence="3" id="KW-0285">Flavoprotein</keyword>
<dbReference type="InterPro" id="IPR006181">
    <property type="entry name" value="D-amino_acid_oxidase_CS"/>
</dbReference>
<feature type="binding site" evidence="6">
    <location>
        <position position="232"/>
    </location>
    <ligand>
        <name>D-dopa</name>
        <dbReference type="ChEBI" id="CHEBI:149689"/>
    </ligand>
</feature>
<keyword evidence="4 6" id="KW-0274">FAD</keyword>
<dbReference type="InterPro" id="IPR006076">
    <property type="entry name" value="FAD-dep_OxRdtase"/>
</dbReference>
<dbReference type="GO" id="GO:0071949">
    <property type="term" value="F:FAD binding"/>
    <property type="evidence" value="ECO:0007669"/>
    <property type="project" value="InterPro"/>
</dbReference>
<dbReference type="PIRSF" id="PIRSF000189">
    <property type="entry name" value="D-aa_oxidase"/>
    <property type="match status" value="1"/>
</dbReference>
<evidence type="ECO:0000256" key="3">
    <source>
        <dbReference type="ARBA" id="ARBA00022630"/>
    </source>
</evidence>
<evidence type="ECO:0000256" key="6">
    <source>
        <dbReference type="PIRSR" id="PIRSR000189-1"/>
    </source>
</evidence>
<feature type="binding site" evidence="6">
    <location>
        <position position="188"/>
    </location>
    <ligand>
        <name>FAD</name>
        <dbReference type="ChEBI" id="CHEBI:57692"/>
    </ligand>
</feature>
<comment type="cofactor">
    <cofactor evidence="1 6">
        <name>FAD</name>
        <dbReference type="ChEBI" id="CHEBI:57692"/>
    </cofactor>
</comment>
<feature type="binding site" evidence="6">
    <location>
        <position position="325"/>
    </location>
    <ligand>
        <name>D-dopa</name>
        <dbReference type="ChEBI" id="CHEBI:149689"/>
    </ligand>
</feature>